<dbReference type="Proteomes" id="UP000789508">
    <property type="component" value="Unassembled WGS sequence"/>
</dbReference>
<keyword evidence="3" id="KW-1185">Reference proteome</keyword>
<dbReference type="PROSITE" id="PS50011">
    <property type="entry name" value="PROTEIN_KINASE_DOM"/>
    <property type="match status" value="1"/>
</dbReference>
<dbReference type="SUPFAM" id="SSF56112">
    <property type="entry name" value="Protein kinase-like (PK-like)"/>
    <property type="match status" value="1"/>
</dbReference>
<sequence length="327" mass="36695">MNKLYEREGCSECKDLEGFCRQKCDVAIKRANSTIDVEEILNELSCLYEINLHAFENCYIFGISQDPETKAYLIVLPFAENGDLRSYLLKNPEMKWRNKLILIYRALETLCLLHDDGYVHRDMHSGNILCKNGAKAEIADFGLSLSLKGHTKESGIYGVLPYVAPEVLCGSQYSQASDIYGIGIVLSEVANGGIPVFSGVKFDSNLAMSICQGLRPSIPDGTPKEYVELVKQCWDADPKKRPTARQISEQIKNFWSNAKCLAKFDQADGIAKRECANRKLDSFDPIDPSKTHTSTLLKFDNLPEPTNSSQIFSMELQISSNLDFDYD</sequence>
<organism evidence="2 3">
    <name type="scientific">Ambispora leptoticha</name>
    <dbReference type="NCBI Taxonomy" id="144679"/>
    <lineage>
        <taxon>Eukaryota</taxon>
        <taxon>Fungi</taxon>
        <taxon>Fungi incertae sedis</taxon>
        <taxon>Mucoromycota</taxon>
        <taxon>Glomeromycotina</taxon>
        <taxon>Glomeromycetes</taxon>
        <taxon>Archaeosporales</taxon>
        <taxon>Ambisporaceae</taxon>
        <taxon>Ambispora</taxon>
    </lineage>
</organism>
<dbReference type="Pfam" id="PF07714">
    <property type="entry name" value="PK_Tyr_Ser-Thr"/>
    <property type="match status" value="1"/>
</dbReference>
<dbReference type="Gene3D" id="1.10.510.10">
    <property type="entry name" value="Transferase(Phosphotransferase) domain 1"/>
    <property type="match status" value="1"/>
</dbReference>
<dbReference type="InterPro" id="IPR051681">
    <property type="entry name" value="Ser/Thr_Kinases-Pseudokinases"/>
</dbReference>
<dbReference type="PANTHER" id="PTHR44329">
    <property type="entry name" value="SERINE/THREONINE-PROTEIN KINASE TNNI3K-RELATED"/>
    <property type="match status" value="1"/>
</dbReference>
<dbReference type="GO" id="GO:0004674">
    <property type="term" value="F:protein serine/threonine kinase activity"/>
    <property type="evidence" value="ECO:0007669"/>
    <property type="project" value="TreeGrafter"/>
</dbReference>
<proteinExistence type="predicted"/>
<evidence type="ECO:0000313" key="3">
    <source>
        <dbReference type="Proteomes" id="UP000789508"/>
    </source>
</evidence>
<dbReference type="InterPro" id="IPR000719">
    <property type="entry name" value="Prot_kinase_dom"/>
</dbReference>
<dbReference type="GO" id="GO:0005524">
    <property type="term" value="F:ATP binding"/>
    <property type="evidence" value="ECO:0007669"/>
    <property type="project" value="InterPro"/>
</dbReference>
<evidence type="ECO:0000259" key="1">
    <source>
        <dbReference type="PROSITE" id="PS50011"/>
    </source>
</evidence>
<accession>A0A9N8V702</accession>
<dbReference type="OrthoDB" id="10261027at2759"/>
<gene>
    <name evidence="2" type="ORF">ALEPTO_LOCUS130</name>
</gene>
<dbReference type="AlphaFoldDB" id="A0A9N8V702"/>
<comment type="caution">
    <text evidence="2">The sequence shown here is derived from an EMBL/GenBank/DDBJ whole genome shotgun (WGS) entry which is preliminary data.</text>
</comment>
<dbReference type="EMBL" id="CAJVPS010000006">
    <property type="protein sequence ID" value="CAG8438921.1"/>
    <property type="molecule type" value="Genomic_DNA"/>
</dbReference>
<dbReference type="InterPro" id="IPR011009">
    <property type="entry name" value="Kinase-like_dom_sf"/>
</dbReference>
<dbReference type="PRINTS" id="PR00109">
    <property type="entry name" value="TYRKINASE"/>
</dbReference>
<name>A0A9N8V702_9GLOM</name>
<dbReference type="InterPro" id="IPR001245">
    <property type="entry name" value="Ser-Thr/Tyr_kinase_cat_dom"/>
</dbReference>
<evidence type="ECO:0000313" key="2">
    <source>
        <dbReference type="EMBL" id="CAG8438921.1"/>
    </source>
</evidence>
<feature type="domain" description="Protein kinase" evidence="1">
    <location>
        <begin position="1"/>
        <end position="255"/>
    </location>
</feature>
<reference evidence="2" key="1">
    <citation type="submission" date="2021-06" db="EMBL/GenBank/DDBJ databases">
        <authorList>
            <person name="Kallberg Y."/>
            <person name="Tangrot J."/>
            <person name="Rosling A."/>
        </authorList>
    </citation>
    <scope>NUCLEOTIDE SEQUENCE</scope>
    <source>
        <strain evidence="2">FL130A</strain>
    </source>
</reference>
<protein>
    <submittedName>
        <fullName evidence="2">5763_t:CDS:1</fullName>
    </submittedName>
</protein>